<dbReference type="PANTHER" id="PTHR23502">
    <property type="entry name" value="MAJOR FACILITATOR SUPERFAMILY"/>
    <property type="match status" value="1"/>
</dbReference>
<dbReference type="SUPFAM" id="SSF103473">
    <property type="entry name" value="MFS general substrate transporter"/>
    <property type="match status" value="1"/>
</dbReference>
<dbReference type="InterPro" id="IPR036259">
    <property type="entry name" value="MFS_trans_sf"/>
</dbReference>
<feature type="transmembrane region" description="Helical" evidence="5">
    <location>
        <begin position="109"/>
        <end position="129"/>
    </location>
</feature>
<dbReference type="STRING" id="1168221.R7YVQ6"/>
<keyword evidence="2 5" id="KW-0812">Transmembrane</keyword>
<evidence type="ECO:0000256" key="2">
    <source>
        <dbReference type="ARBA" id="ARBA00022692"/>
    </source>
</evidence>
<dbReference type="PANTHER" id="PTHR23502:SF149">
    <property type="entry name" value="TRANSPORTER, PUTATIVE-RELATED"/>
    <property type="match status" value="1"/>
</dbReference>
<dbReference type="Gene3D" id="1.20.1250.20">
    <property type="entry name" value="MFS general substrate transporter like domains"/>
    <property type="match status" value="1"/>
</dbReference>
<evidence type="ECO:0000256" key="1">
    <source>
        <dbReference type="ARBA" id="ARBA00004141"/>
    </source>
</evidence>
<feature type="transmembrane region" description="Helical" evidence="5">
    <location>
        <begin position="166"/>
        <end position="189"/>
    </location>
</feature>
<feature type="transmembrane region" description="Helical" evidence="5">
    <location>
        <begin position="335"/>
        <end position="361"/>
    </location>
</feature>
<comment type="subcellular location">
    <subcellularLocation>
        <location evidence="1">Membrane</location>
        <topology evidence="1">Multi-pass membrane protein</topology>
    </subcellularLocation>
</comment>
<dbReference type="GO" id="GO:0005886">
    <property type="term" value="C:plasma membrane"/>
    <property type="evidence" value="ECO:0007669"/>
    <property type="project" value="TreeGrafter"/>
</dbReference>
<dbReference type="PROSITE" id="PS50850">
    <property type="entry name" value="MFS"/>
    <property type="match status" value="1"/>
</dbReference>
<dbReference type="Pfam" id="PF07690">
    <property type="entry name" value="MFS_1"/>
    <property type="match status" value="1"/>
</dbReference>
<dbReference type="EMBL" id="JH767575">
    <property type="protein sequence ID" value="EON65741.1"/>
    <property type="molecule type" value="Genomic_DNA"/>
</dbReference>
<evidence type="ECO:0000313" key="7">
    <source>
        <dbReference type="EMBL" id="EON65741.1"/>
    </source>
</evidence>
<feature type="transmembrane region" description="Helical" evidence="5">
    <location>
        <begin position="136"/>
        <end position="154"/>
    </location>
</feature>
<dbReference type="AlphaFoldDB" id="R7YVQ6"/>
<feature type="transmembrane region" description="Helical" evidence="5">
    <location>
        <begin position="381"/>
        <end position="403"/>
    </location>
</feature>
<name>R7YVQ6_CONA1</name>
<sequence length="554" mass="60591">MAASNTPENVRQKIEQELHSELLPGTELMTEVAGVHLVHAHNAPNAVALVPQPSFDPSDPLNWSKLWKTIVLANQGLFVLLSIITTLSIAPLTPIYMAEWNKNQTEVALLTGAAVVALGYANFIIIPCADVFGRRPVLLICCAITLISDIWQAAAKSYNSFLAARIVSGLGTAANESIMTIVVTDIIFLHERGRFVGIYFWCYFVGIMLGPIIAGNVAAHVSWRWFFWACTISQAVNFASLIFFFPETRRTKALSAPPTTLVDTPPIKGDDEKTIRKTDLHAEYQEETGAEVDIIPVNQHLGRGRPSRTQLNFFQSIDRSAVSTILHHIVTPIEIFFYPIIFWVSMAVGAAANSLLCVNLIQSQALAAPPYNFSPANVGFANFALAVGAIIGLAAAGPFSDWIAMRATRRNGGIREPEMRLPALIPFIVAAAVGMTVVGVGFQHQWPWEPVIIVGFALVGVLSVSIPTITITYAIDCYKPIAGQIMVTATVTKNTFGFGMTYFVNDWAAEHGFVPPLMLLMAMTVGFSLIGMLVSLAYGKTMRRWTRNAKLHQF</sequence>
<feature type="domain" description="Major facilitator superfamily (MFS) profile" evidence="6">
    <location>
        <begin position="69"/>
        <end position="543"/>
    </location>
</feature>
<dbReference type="InterPro" id="IPR011701">
    <property type="entry name" value="MFS"/>
</dbReference>
<evidence type="ECO:0000256" key="5">
    <source>
        <dbReference type="SAM" id="Phobius"/>
    </source>
</evidence>
<organism evidence="7 8">
    <name type="scientific">Coniosporium apollinis (strain CBS 100218)</name>
    <name type="common">Rock-inhabiting black yeast</name>
    <dbReference type="NCBI Taxonomy" id="1168221"/>
    <lineage>
        <taxon>Eukaryota</taxon>
        <taxon>Fungi</taxon>
        <taxon>Dikarya</taxon>
        <taxon>Ascomycota</taxon>
        <taxon>Pezizomycotina</taxon>
        <taxon>Dothideomycetes</taxon>
        <taxon>Dothideomycetes incertae sedis</taxon>
        <taxon>Coniosporium</taxon>
    </lineage>
</organism>
<reference evidence="8" key="1">
    <citation type="submission" date="2012-06" db="EMBL/GenBank/DDBJ databases">
        <title>The genome sequence of Coniosporium apollinis CBS 100218.</title>
        <authorList>
            <consortium name="The Broad Institute Genome Sequencing Platform"/>
            <person name="Cuomo C."/>
            <person name="Gorbushina A."/>
            <person name="Noack S."/>
            <person name="Walker B."/>
            <person name="Young S.K."/>
            <person name="Zeng Q."/>
            <person name="Gargeya S."/>
            <person name="Fitzgerald M."/>
            <person name="Haas B."/>
            <person name="Abouelleil A."/>
            <person name="Alvarado L."/>
            <person name="Arachchi H.M."/>
            <person name="Berlin A.M."/>
            <person name="Chapman S.B."/>
            <person name="Goldberg J."/>
            <person name="Griggs A."/>
            <person name="Gujja S."/>
            <person name="Hansen M."/>
            <person name="Howarth C."/>
            <person name="Imamovic A."/>
            <person name="Larimer J."/>
            <person name="McCowan C."/>
            <person name="Montmayeur A."/>
            <person name="Murphy C."/>
            <person name="Neiman D."/>
            <person name="Pearson M."/>
            <person name="Priest M."/>
            <person name="Roberts A."/>
            <person name="Saif S."/>
            <person name="Shea T."/>
            <person name="Sisk P."/>
            <person name="Sykes S."/>
            <person name="Wortman J."/>
            <person name="Nusbaum C."/>
            <person name="Birren B."/>
        </authorList>
    </citation>
    <scope>NUCLEOTIDE SEQUENCE [LARGE SCALE GENOMIC DNA]</scope>
    <source>
        <strain evidence="8">CBS 100218</strain>
    </source>
</reference>
<dbReference type="OrthoDB" id="5215911at2759"/>
<feature type="transmembrane region" description="Helical" evidence="5">
    <location>
        <begin position="485"/>
        <end position="505"/>
    </location>
</feature>
<dbReference type="InterPro" id="IPR020846">
    <property type="entry name" value="MFS_dom"/>
</dbReference>
<gene>
    <name evidence="7" type="ORF">W97_04980</name>
</gene>
<dbReference type="Proteomes" id="UP000016924">
    <property type="component" value="Unassembled WGS sequence"/>
</dbReference>
<feature type="transmembrane region" description="Helical" evidence="5">
    <location>
        <begin position="77"/>
        <end position="97"/>
    </location>
</feature>
<dbReference type="RefSeq" id="XP_007781058.1">
    <property type="nucleotide sequence ID" value="XM_007782868.1"/>
</dbReference>
<dbReference type="GO" id="GO:0022857">
    <property type="term" value="F:transmembrane transporter activity"/>
    <property type="evidence" value="ECO:0007669"/>
    <property type="project" value="InterPro"/>
</dbReference>
<proteinExistence type="predicted"/>
<feature type="transmembrane region" description="Helical" evidence="5">
    <location>
        <begin position="225"/>
        <end position="245"/>
    </location>
</feature>
<keyword evidence="8" id="KW-1185">Reference proteome</keyword>
<dbReference type="OMA" id="ERGLWTG"/>
<protein>
    <recommendedName>
        <fullName evidence="6">Major facilitator superfamily (MFS) profile domain-containing protein</fullName>
    </recommendedName>
</protein>
<keyword evidence="4 5" id="KW-0472">Membrane</keyword>
<dbReference type="GeneID" id="19902291"/>
<evidence type="ECO:0000259" key="6">
    <source>
        <dbReference type="PROSITE" id="PS50850"/>
    </source>
</evidence>
<feature type="transmembrane region" description="Helical" evidence="5">
    <location>
        <begin position="196"/>
        <end position="219"/>
    </location>
</feature>
<evidence type="ECO:0000256" key="4">
    <source>
        <dbReference type="ARBA" id="ARBA00023136"/>
    </source>
</evidence>
<feature type="transmembrane region" description="Helical" evidence="5">
    <location>
        <begin position="517"/>
        <end position="538"/>
    </location>
</feature>
<accession>R7YVQ6</accession>
<feature type="transmembrane region" description="Helical" evidence="5">
    <location>
        <begin position="424"/>
        <end position="446"/>
    </location>
</feature>
<feature type="transmembrane region" description="Helical" evidence="5">
    <location>
        <begin position="452"/>
        <end position="473"/>
    </location>
</feature>
<dbReference type="HOGENOM" id="CLU_008455_13_2_1"/>
<evidence type="ECO:0000256" key="3">
    <source>
        <dbReference type="ARBA" id="ARBA00022989"/>
    </source>
</evidence>
<evidence type="ECO:0000313" key="8">
    <source>
        <dbReference type="Proteomes" id="UP000016924"/>
    </source>
</evidence>
<keyword evidence="3 5" id="KW-1133">Transmembrane helix</keyword>
<dbReference type="eggNOG" id="KOG0255">
    <property type="taxonomic scope" value="Eukaryota"/>
</dbReference>